<accession>A0ABW4ZXV4</accession>
<dbReference type="InterPro" id="IPR013249">
    <property type="entry name" value="RNA_pol_sigma70_r4_t2"/>
</dbReference>
<reference evidence="8" key="1">
    <citation type="journal article" date="2019" name="Int. J. Syst. Evol. Microbiol.">
        <title>The Global Catalogue of Microorganisms (GCM) 10K type strain sequencing project: providing services to taxonomists for standard genome sequencing and annotation.</title>
        <authorList>
            <consortium name="The Broad Institute Genomics Platform"/>
            <consortium name="The Broad Institute Genome Sequencing Center for Infectious Disease"/>
            <person name="Wu L."/>
            <person name="Ma J."/>
        </authorList>
    </citation>
    <scope>NUCLEOTIDE SEQUENCE [LARGE SCALE GENOMIC DNA]</scope>
    <source>
        <strain evidence="8">CGMCC 1.13574</strain>
    </source>
</reference>
<dbReference type="Gene3D" id="1.10.10.10">
    <property type="entry name" value="Winged helix-like DNA-binding domain superfamily/Winged helix DNA-binding domain"/>
    <property type="match status" value="1"/>
</dbReference>
<dbReference type="Proteomes" id="UP001597343">
    <property type="component" value="Unassembled WGS sequence"/>
</dbReference>
<dbReference type="Pfam" id="PF08281">
    <property type="entry name" value="Sigma70_r4_2"/>
    <property type="match status" value="1"/>
</dbReference>
<evidence type="ECO:0000256" key="4">
    <source>
        <dbReference type="ARBA" id="ARBA00023163"/>
    </source>
</evidence>
<evidence type="ECO:0000313" key="8">
    <source>
        <dbReference type="Proteomes" id="UP001597343"/>
    </source>
</evidence>
<dbReference type="InterPro" id="IPR036388">
    <property type="entry name" value="WH-like_DNA-bd_sf"/>
</dbReference>
<keyword evidence="3" id="KW-0238">DNA-binding</keyword>
<protein>
    <submittedName>
        <fullName evidence="7">Sigma-70 family RNA polymerase sigma factor</fullName>
    </submittedName>
</protein>
<dbReference type="InterPro" id="IPR007627">
    <property type="entry name" value="RNA_pol_sigma70_r2"/>
</dbReference>
<dbReference type="Pfam" id="PF04542">
    <property type="entry name" value="Sigma70_r2"/>
    <property type="match status" value="1"/>
</dbReference>
<dbReference type="PANTHER" id="PTHR30385">
    <property type="entry name" value="SIGMA FACTOR F FLAGELLAR"/>
    <property type="match status" value="1"/>
</dbReference>
<dbReference type="InterPro" id="IPR013324">
    <property type="entry name" value="RNA_pol_sigma_r3/r4-like"/>
</dbReference>
<dbReference type="InterPro" id="IPR014284">
    <property type="entry name" value="RNA_pol_sigma-70_dom"/>
</dbReference>
<organism evidence="7 8">
    <name type="scientific">Tumebacillus lipolyticus</name>
    <dbReference type="NCBI Taxonomy" id="1280370"/>
    <lineage>
        <taxon>Bacteria</taxon>
        <taxon>Bacillati</taxon>
        <taxon>Bacillota</taxon>
        <taxon>Bacilli</taxon>
        <taxon>Bacillales</taxon>
        <taxon>Alicyclobacillaceae</taxon>
        <taxon>Tumebacillus</taxon>
    </lineage>
</organism>
<feature type="domain" description="RNA polymerase sigma factor 70 region 4 type 2" evidence="6">
    <location>
        <begin position="132"/>
        <end position="183"/>
    </location>
</feature>
<dbReference type="SUPFAM" id="SSF88659">
    <property type="entry name" value="Sigma3 and sigma4 domains of RNA polymerase sigma factors"/>
    <property type="match status" value="1"/>
</dbReference>
<feature type="domain" description="RNA polymerase sigma-70 region 2" evidence="5">
    <location>
        <begin position="32"/>
        <end position="91"/>
    </location>
</feature>
<evidence type="ECO:0000313" key="7">
    <source>
        <dbReference type="EMBL" id="MFD2170159.1"/>
    </source>
</evidence>
<dbReference type="EMBL" id="JBHUIO010000005">
    <property type="protein sequence ID" value="MFD2170159.1"/>
    <property type="molecule type" value="Genomic_DNA"/>
</dbReference>
<gene>
    <name evidence="7" type="ORF">ACFSOY_09135</name>
</gene>
<evidence type="ECO:0000256" key="2">
    <source>
        <dbReference type="ARBA" id="ARBA00023082"/>
    </source>
</evidence>
<comment type="caution">
    <text evidence="7">The sequence shown here is derived from an EMBL/GenBank/DDBJ whole genome shotgun (WGS) entry which is preliminary data.</text>
</comment>
<evidence type="ECO:0000256" key="1">
    <source>
        <dbReference type="ARBA" id="ARBA00023015"/>
    </source>
</evidence>
<sequence length="192" mass="21725">MHGEDRWQATVLQAQQQDGQQLIALLDEFENVIQGAVARFYVPPHERGDLLQEAYVAFLKAVYKFDPTRGVPFASYAKAKTHEATWQYMRVRGRNQMRELADNPLADDEGESISLLSLLPDPQAEESFCELEWRSLLASLSEREALAVEKIMIDGMSMAALARQTGVSADTVKTWKRRALVKIREELGKGKE</sequence>
<evidence type="ECO:0000259" key="6">
    <source>
        <dbReference type="Pfam" id="PF08281"/>
    </source>
</evidence>
<name>A0ABW4ZXV4_9BACL</name>
<evidence type="ECO:0000259" key="5">
    <source>
        <dbReference type="Pfam" id="PF04542"/>
    </source>
</evidence>
<evidence type="ECO:0000256" key="3">
    <source>
        <dbReference type="ARBA" id="ARBA00023125"/>
    </source>
</evidence>
<keyword evidence="8" id="KW-1185">Reference proteome</keyword>
<keyword evidence="1" id="KW-0805">Transcription regulation</keyword>
<dbReference type="SUPFAM" id="SSF88946">
    <property type="entry name" value="Sigma2 domain of RNA polymerase sigma factors"/>
    <property type="match status" value="1"/>
</dbReference>
<keyword evidence="4" id="KW-0804">Transcription</keyword>
<dbReference type="InterPro" id="IPR013325">
    <property type="entry name" value="RNA_pol_sigma_r2"/>
</dbReference>
<dbReference type="Gene3D" id="1.10.1740.10">
    <property type="match status" value="1"/>
</dbReference>
<dbReference type="NCBIfam" id="TIGR02937">
    <property type="entry name" value="sigma70-ECF"/>
    <property type="match status" value="1"/>
</dbReference>
<dbReference type="RefSeq" id="WP_386045869.1">
    <property type="nucleotide sequence ID" value="NZ_JBHUIO010000005.1"/>
</dbReference>
<keyword evidence="2" id="KW-0731">Sigma factor</keyword>
<proteinExistence type="predicted"/>